<keyword evidence="8" id="KW-0807">Transducer</keyword>
<reference evidence="11" key="1">
    <citation type="journal article" date="2023" name="IScience">
        <title>Live-bearing cockroach genome reveals convergent evolutionary mechanisms linked to viviparity in insects and beyond.</title>
        <authorList>
            <person name="Fouks B."/>
            <person name="Harrison M.C."/>
            <person name="Mikhailova A.A."/>
            <person name="Marchal E."/>
            <person name="English S."/>
            <person name="Carruthers M."/>
            <person name="Jennings E.C."/>
            <person name="Chiamaka E.L."/>
            <person name="Frigard R.A."/>
            <person name="Pippel M."/>
            <person name="Attardo G.M."/>
            <person name="Benoit J.B."/>
            <person name="Bornberg-Bauer E."/>
            <person name="Tobe S.S."/>
        </authorList>
    </citation>
    <scope>NUCLEOTIDE SEQUENCE</scope>
    <source>
        <strain evidence="11">Stay&amp;Tobe</strain>
    </source>
</reference>
<dbReference type="PANTHER" id="PTHR45695:SF9">
    <property type="entry name" value="LEUCOKININ RECEPTOR"/>
    <property type="match status" value="1"/>
</dbReference>
<dbReference type="InterPro" id="IPR017452">
    <property type="entry name" value="GPCR_Rhodpsn_7TM"/>
</dbReference>
<evidence type="ECO:0000256" key="9">
    <source>
        <dbReference type="SAM" id="Phobius"/>
    </source>
</evidence>
<dbReference type="InterPro" id="IPR000276">
    <property type="entry name" value="GPCR_Rhodpsn"/>
</dbReference>
<dbReference type="PROSITE" id="PS50262">
    <property type="entry name" value="G_PROTEIN_RECEP_F1_2"/>
    <property type="match status" value="1"/>
</dbReference>
<dbReference type="PANTHER" id="PTHR45695">
    <property type="entry name" value="LEUCOKININ RECEPTOR-RELATED"/>
    <property type="match status" value="1"/>
</dbReference>
<keyword evidence="7" id="KW-0675">Receptor</keyword>
<reference evidence="11" key="2">
    <citation type="submission" date="2023-05" db="EMBL/GenBank/DDBJ databases">
        <authorList>
            <person name="Fouks B."/>
        </authorList>
    </citation>
    <scope>NUCLEOTIDE SEQUENCE</scope>
    <source>
        <strain evidence="11">Stay&amp;Tobe</strain>
        <tissue evidence="11">Testes</tissue>
    </source>
</reference>
<dbReference type="AlphaFoldDB" id="A0AAD7ZR60"/>
<dbReference type="GO" id="GO:0005886">
    <property type="term" value="C:plasma membrane"/>
    <property type="evidence" value="ECO:0007669"/>
    <property type="project" value="TreeGrafter"/>
</dbReference>
<feature type="domain" description="G-protein coupled receptors family 1 profile" evidence="10">
    <location>
        <begin position="1"/>
        <end position="77"/>
    </location>
</feature>
<evidence type="ECO:0000256" key="3">
    <source>
        <dbReference type="ARBA" id="ARBA00022692"/>
    </source>
</evidence>
<evidence type="ECO:0000256" key="2">
    <source>
        <dbReference type="ARBA" id="ARBA00010663"/>
    </source>
</evidence>
<evidence type="ECO:0000256" key="4">
    <source>
        <dbReference type="ARBA" id="ARBA00022989"/>
    </source>
</evidence>
<evidence type="ECO:0000313" key="11">
    <source>
        <dbReference type="EMBL" id="KAJ9585349.1"/>
    </source>
</evidence>
<accession>A0AAD7ZR60</accession>
<feature type="transmembrane region" description="Helical" evidence="9">
    <location>
        <begin position="52"/>
        <end position="71"/>
    </location>
</feature>
<dbReference type="CDD" id="cd00637">
    <property type="entry name" value="7tm_classA_rhodopsin-like"/>
    <property type="match status" value="1"/>
</dbReference>
<sequence>MRTKNNSCIIHLSITDTLSLILNLPLSYWNTLHVNWELGELTCKMFMFLKDVTLVANIFSVVALSVERFLVARIPKI</sequence>
<comment type="similarity">
    <text evidence="2">Belongs to the G-protein coupled receptor 1 family.</text>
</comment>
<feature type="transmembrane region" description="Helical" evidence="9">
    <location>
        <begin position="12"/>
        <end position="32"/>
    </location>
</feature>
<evidence type="ECO:0000256" key="7">
    <source>
        <dbReference type="ARBA" id="ARBA00023170"/>
    </source>
</evidence>
<dbReference type="Gene3D" id="1.20.1070.10">
    <property type="entry name" value="Rhodopsin 7-helix transmembrane proteins"/>
    <property type="match status" value="1"/>
</dbReference>
<gene>
    <name evidence="11" type="ORF">L9F63_002846</name>
</gene>
<proteinExistence type="inferred from homology"/>
<keyword evidence="6 9" id="KW-0472">Membrane</keyword>
<evidence type="ECO:0000256" key="1">
    <source>
        <dbReference type="ARBA" id="ARBA00004141"/>
    </source>
</evidence>
<name>A0AAD7ZR60_DIPPU</name>
<dbReference type="SUPFAM" id="SSF81321">
    <property type="entry name" value="Family A G protein-coupled receptor-like"/>
    <property type="match status" value="1"/>
</dbReference>
<dbReference type="Pfam" id="PF00001">
    <property type="entry name" value="7tm_1"/>
    <property type="match status" value="1"/>
</dbReference>
<organism evidence="11 12">
    <name type="scientific">Diploptera punctata</name>
    <name type="common">Pacific beetle cockroach</name>
    <dbReference type="NCBI Taxonomy" id="6984"/>
    <lineage>
        <taxon>Eukaryota</taxon>
        <taxon>Metazoa</taxon>
        <taxon>Ecdysozoa</taxon>
        <taxon>Arthropoda</taxon>
        <taxon>Hexapoda</taxon>
        <taxon>Insecta</taxon>
        <taxon>Pterygota</taxon>
        <taxon>Neoptera</taxon>
        <taxon>Polyneoptera</taxon>
        <taxon>Dictyoptera</taxon>
        <taxon>Blattodea</taxon>
        <taxon>Blaberoidea</taxon>
        <taxon>Blaberidae</taxon>
        <taxon>Diplopterinae</taxon>
        <taxon>Diploptera</taxon>
    </lineage>
</organism>
<keyword evidence="4 9" id="KW-1133">Transmembrane helix</keyword>
<evidence type="ECO:0000259" key="10">
    <source>
        <dbReference type="PROSITE" id="PS50262"/>
    </source>
</evidence>
<comment type="subcellular location">
    <subcellularLocation>
        <location evidence="1">Membrane</location>
        <topology evidence="1">Multi-pass membrane protein</topology>
    </subcellularLocation>
</comment>
<dbReference type="EMBL" id="JASPKZ010007280">
    <property type="protein sequence ID" value="KAJ9585349.1"/>
    <property type="molecule type" value="Genomic_DNA"/>
</dbReference>
<evidence type="ECO:0000256" key="5">
    <source>
        <dbReference type="ARBA" id="ARBA00023040"/>
    </source>
</evidence>
<evidence type="ECO:0000313" key="12">
    <source>
        <dbReference type="Proteomes" id="UP001233999"/>
    </source>
</evidence>
<protein>
    <recommendedName>
        <fullName evidence="10">G-protein coupled receptors family 1 profile domain-containing protein</fullName>
    </recommendedName>
</protein>
<evidence type="ECO:0000256" key="8">
    <source>
        <dbReference type="ARBA" id="ARBA00023224"/>
    </source>
</evidence>
<dbReference type="Proteomes" id="UP001233999">
    <property type="component" value="Unassembled WGS sequence"/>
</dbReference>
<dbReference type="GO" id="GO:0004930">
    <property type="term" value="F:G protein-coupled receptor activity"/>
    <property type="evidence" value="ECO:0007669"/>
    <property type="project" value="UniProtKB-KW"/>
</dbReference>
<keyword evidence="3 9" id="KW-0812">Transmembrane</keyword>
<comment type="caution">
    <text evidence="11">The sequence shown here is derived from an EMBL/GenBank/DDBJ whole genome shotgun (WGS) entry which is preliminary data.</text>
</comment>
<keyword evidence="12" id="KW-1185">Reference proteome</keyword>
<keyword evidence="5" id="KW-0297">G-protein coupled receptor</keyword>
<evidence type="ECO:0000256" key="6">
    <source>
        <dbReference type="ARBA" id="ARBA00023136"/>
    </source>
</evidence>